<feature type="compositionally biased region" description="Basic and acidic residues" evidence="1">
    <location>
        <begin position="27"/>
        <end position="45"/>
    </location>
</feature>
<comment type="caution">
    <text evidence="2">The sequence shown here is derived from an EMBL/GenBank/DDBJ whole genome shotgun (WGS) entry which is preliminary data.</text>
</comment>
<feature type="compositionally biased region" description="Polar residues" evidence="1">
    <location>
        <begin position="47"/>
        <end position="59"/>
    </location>
</feature>
<name>A0A392SY43_9FABA</name>
<proteinExistence type="predicted"/>
<dbReference type="Proteomes" id="UP000265520">
    <property type="component" value="Unassembled WGS sequence"/>
</dbReference>
<evidence type="ECO:0000256" key="1">
    <source>
        <dbReference type="SAM" id="MobiDB-lite"/>
    </source>
</evidence>
<feature type="region of interest" description="Disordered" evidence="1">
    <location>
        <begin position="1"/>
        <end position="60"/>
    </location>
</feature>
<accession>A0A392SY43</accession>
<evidence type="ECO:0000313" key="2">
    <source>
        <dbReference type="EMBL" id="MCI52806.1"/>
    </source>
</evidence>
<reference evidence="2 3" key="1">
    <citation type="journal article" date="2018" name="Front. Plant Sci.">
        <title>Red Clover (Trifolium pratense) and Zigzag Clover (T. medium) - A Picture of Genomic Similarities and Differences.</title>
        <authorList>
            <person name="Dluhosova J."/>
            <person name="Istvanek J."/>
            <person name="Nedelnik J."/>
            <person name="Repkova J."/>
        </authorList>
    </citation>
    <scope>NUCLEOTIDE SEQUENCE [LARGE SCALE GENOMIC DNA]</scope>
    <source>
        <strain evidence="3">cv. 10/8</strain>
        <tissue evidence="2">Leaf</tissue>
    </source>
</reference>
<feature type="compositionally biased region" description="Polar residues" evidence="1">
    <location>
        <begin position="11"/>
        <end position="25"/>
    </location>
</feature>
<evidence type="ECO:0000313" key="3">
    <source>
        <dbReference type="Proteomes" id="UP000265520"/>
    </source>
</evidence>
<dbReference type="AlphaFoldDB" id="A0A392SY43"/>
<keyword evidence="3" id="KW-1185">Reference proteome</keyword>
<organism evidence="2 3">
    <name type="scientific">Trifolium medium</name>
    <dbReference type="NCBI Taxonomy" id="97028"/>
    <lineage>
        <taxon>Eukaryota</taxon>
        <taxon>Viridiplantae</taxon>
        <taxon>Streptophyta</taxon>
        <taxon>Embryophyta</taxon>
        <taxon>Tracheophyta</taxon>
        <taxon>Spermatophyta</taxon>
        <taxon>Magnoliopsida</taxon>
        <taxon>eudicotyledons</taxon>
        <taxon>Gunneridae</taxon>
        <taxon>Pentapetalae</taxon>
        <taxon>rosids</taxon>
        <taxon>fabids</taxon>
        <taxon>Fabales</taxon>
        <taxon>Fabaceae</taxon>
        <taxon>Papilionoideae</taxon>
        <taxon>50 kb inversion clade</taxon>
        <taxon>NPAAA clade</taxon>
        <taxon>Hologalegina</taxon>
        <taxon>IRL clade</taxon>
        <taxon>Trifolieae</taxon>
        <taxon>Trifolium</taxon>
    </lineage>
</organism>
<sequence>MASEANAGSGPKNTKGIQDNVVSETSEYDRSEKEKILENLVHDDASETNTAINSPSESFGSDLFCVDSYEYVSRFV</sequence>
<protein>
    <submittedName>
        <fullName evidence="2">Uncharacterized protein</fullName>
    </submittedName>
</protein>
<dbReference type="EMBL" id="LXQA010453145">
    <property type="protein sequence ID" value="MCI52806.1"/>
    <property type="molecule type" value="Genomic_DNA"/>
</dbReference>